<accession>A0A0F9WDP8</accession>
<evidence type="ECO:0000313" key="2">
    <source>
        <dbReference type="EMBL" id="KKO10563.1"/>
    </source>
</evidence>
<gene>
    <name evidence="2" type="ORF">LCGC14_0020420</name>
</gene>
<reference evidence="2" key="1">
    <citation type="journal article" date="2015" name="Nature">
        <title>Complex archaea that bridge the gap between prokaryotes and eukaryotes.</title>
        <authorList>
            <person name="Spang A."/>
            <person name="Saw J.H."/>
            <person name="Jorgensen S.L."/>
            <person name="Zaremba-Niedzwiedzka K."/>
            <person name="Martijn J."/>
            <person name="Lind A.E."/>
            <person name="van Eijk R."/>
            <person name="Schleper C."/>
            <person name="Guy L."/>
            <person name="Ettema T.J."/>
        </authorList>
    </citation>
    <scope>NUCLEOTIDE SEQUENCE</scope>
</reference>
<keyword evidence="1" id="KW-0812">Transmembrane</keyword>
<proteinExistence type="predicted"/>
<protein>
    <submittedName>
        <fullName evidence="2">Uncharacterized protein</fullName>
    </submittedName>
</protein>
<keyword evidence="1" id="KW-0472">Membrane</keyword>
<dbReference type="AlphaFoldDB" id="A0A0F9WDP8"/>
<comment type="caution">
    <text evidence="2">The sequence shown here is derived from an EMBL/GenBank/DDBJ whole genome shotgun (WGS) entry which is preliminary data.</text>
</comment>
<evidence type="ECO:0000256" key="1">
    <source>
        <dbReference type="SAM" id="Phobius"/>
    </source>
</evidence>
<feature type="transmembrane region" description="Helical" evidence="1">
    <location>
        <begin position="29"/>
        <end position="55"/>
    </location>
</feature>
<organism evidence="2">
    <name type="scientific">marine sediment metagenome</name>
    <dbReference type="NCBI Taxonomy" id="412755"/>
    <lineage>
        <taxon>unclassified sequences</taxon>
        <taxon>metagenomes</taxon>
        <taxon>ecological metagenomes</taxon>
    </lineage>
</organism>
<name>A0A0F9WDP8_9ZZZZ</name>
<keyword evidence="1" id="KW-1133">Transmembrane helix</keyword>
<sequence length="85" mass="9559">MANQQSWLWIKDHLEEIATAGMTAFFTALMFRVGLGMLFSIVMGLVLAYSIRILLLKTVRQSIFRRLAGSGTKPDPARTDSNDRL</sequence>
<dbReference type="EMBL" id="LAZR01000004">
    <property type="protein sequence ID" value="KKO10563.1"/>
    <property type="molecule type" value="Genomic_DNA"/>
</dbReference>